<evidence type="ECO:0000256" key="2">
    <source>
        <dbReference type="ARBA" id="ARBA00035880"/>
    </source>
</evidence>
<reference evidence="9 10" key="1">
    <citation type="submission" date="2019-03" db="EMBL/GenBank/DDBJ databases">
        <title>Metabolic reconstructions from genomes of highly enriched 'Candidatus Accumulibacter' and 'Candidatus Competibacter' bioreactor populations.</title>
        <authorList>
            <person name="Annavajhala M.K."/>
            <person name="Welles L."/>
            <person name="Abbas B."/>
            <person name="Sorokin D."/>
            <person name="Park H."/>
            <person name="Van Loosdrecht M."/>
            <person name="Chandran K."/>
        </authorList>
    </citation>
    <scope>NUCLEOTIDE SEQUENCE [LARGE SCALE GENOMIC DNA]</scope>
    <source>
        <strain evidence="9 10">SBR_G</strain>
    </source>
</reference>
<dbReference type="EC" id="3.1.2.20" evidence="5"/>
<sequence length="144" mass="15042">MHFTSSNPEFATVVRASFEQQGLMKTLGATLDRIEPGVVDISIPYRDGLTQQHGFLHAAATTAIADTASGYAALSLMPAGNEVLTIEFKVNLLRPAAGTHFVAEGRVVKPGKTITVARADVFAHADGAPVLIATLLATMIALAG</sequence>
<dbReference type="Proteomes" id="UP000760480">
    <property type="component" value="Unassembled WGS sequence"/>
</dbReference>
<organism evidence="9 10">
    <name type="scientific">Candidatus Competibacter phosphatis</name>
    <dbReference type="NCBI Taxonomy" id="221280"/>
    <lineage>
        <taxon>Bacteria</taxon>
        <taxon>Pseudomonadati</taxon>
        <taxon>Pseudomonadota</taxon>
        <taxon>Gammaproteobacteria</taxon>
        <taxon>Candidatus Competibacteraceae</taxon>
        <taxon>Candidatus Competibacter</taxon>
    </lineage>
</organism>
<dbReference type="CDD" id="cd03443">
    <property type="entry name" value="PaaI_thioesterase"/>
    <property type="match status" value="1"/>
</dbReference>
<comment type="catalytic activity">
    <reaction evidence="2">
        <text>a fatty acyl-CoA + H2O = a fatty acid + CoA + H(+)</text>
        <dbReference type="Rhea" id="RHEA:16781"/>
        <dbReference type="ChEBI" id="CHEBI:15377"/>
        <dbReference type="ChEBI" id="CHEBI:15378"/>
        <dbReference type="ChEBI" id="CHEBI:28868"/>
        <dbReference type="ChEBI" id="CHEBI:57287"/>
        <dbReference type="ChEBI" id="CHEBI:77636"/>
        <dbReference type="EC" id="3.1.2.20"/>
    </reaction>
</comment>
<comment type="catalytic activity">
    <reaction evidence="3">
        <text>a long-chain fatty acyl-CoA + H2O = a long-chain fatty acid + CoA + H(+)</text>
        <dbReference type="Rhea" id="RHEA:67680"/>
        <dbReference type="ChEBI" id="CHEBI:15377"/>
        <dbReference type="ChEBI" id="CHEBI:15378"/>
        <dbReference type="ChEBI" id="CHEBI:57287"/>
        <dbReference type="ChEBI" id="CHEBI:57560"/>
        <dbReference type="ChEBI" id="CHEBI:83139"/>
    </reaction>
</comment>
<dbReference type="SUPFAM" id="SSF54637">
    <property type="entry name" value="Thioesterase/thiol ester dehydrase-isomerase"/>
    <property type="match status" value="1"/>
</dbReference>
<dbReference type="InterPro" id="IPR003736">
    <property type="entry name" value="PAAI_dom"/>
</dbReference>
<dbReference type="EMBL" id="SPMZ01000020">
    <property type="protein sequence ID" value="NMQ19108.1"/>
    <property type="molecule type" value="Genomic_DNA"/>
</dbReference>
<dbReference type="NCBIfam" id="TIGR00369">
    <property type="entry name" value="unchar_dom_1"/>
    <property type="match status" value="1"/>
</dbReference>
<dbReference type="PANTHER" id="PTHR43240">
    <property type="entry name" value="1,4-DIHYDROXY-2-NAPHTHOYL-COA THIOESTERASE 1"/>
    <property type="match status" value="1"/>
</dbReference>
<evidence type="ECO:0000256" key="3">
    <source>
        <dbReference type="ARBA" id="ARBA00036002"/>
    </source>
</evidence>
<gene>
    <name evidence="9" type="ORF">E4P82_07780</name>
</gene>
<dbReference type="PANTHER" id="PTHR43240:SF20">
    <property type="entry name" value="MEDIUM_LONG-CHAIN ACYL-COA THIOESTERASE YIGI"/>
    <property type="match status" value="1"/>
</dbReference>
<keyword evidence="10" id="KW-1185">Reference proteome</keyword>
<comment type="catalytic activity">
    <reaction evidence="7">
        <text>a medium-chain fatty acyl-CoA + H2O = a medium-chain fatty acid + CoA + H(+)</text>
        <dbReference type="Rhea" id="RHEA:68184"/>
        <dbReference type="ChEBI" id="CHEBI:15377"/>
        <dbReference type="ChEBI" id="CHEBI:15378"/>
        <dbReference type="ChEBI" id="CHEBI:57287"/>
        <dbReference type="ChEBI" id="CHEBI:59558"/>
        <dbReference type="ChEBI" id="CHEBI:90546"/>
    </reaction>
</comment>
<comment type="similarity">
    <text evidence="4">Belongs to the YigI thioesterase family.</text>
</comment>
<dbReference type="Pfam" id="PF03061">
    <property type="entry name" value="4HBT"/>
    <property type="match status" value="1"/>
</dbReference>
<evidence type="ECO:0000256" key="5">
    <source>
        <dbReference type="ARBA" id="ARBA00038894"/>
    </source>
</evidence>
<feature type="domain" description="Thioesterase" evidence="8">
    <location>
        <begin position="53"/>
        <end position="123"/>
    </location>
</feature>
<dbReference type="Gene3D" id="3.10.129.10">
    <property type="entry name" value="Hotdog Thioesterase"/>
    <property type="match status" value="1"/>
</dbReference>
<evidence type="ECO:0000256" key="6">
    <source>
        <dbReference type="ARBA" id="ARBA00040062"/>
    </source>
</evidence>
<evidence type="ECO:0000256" key="4">
    <source>
        <dbReference type="ARBA" id="ARBA00038381"/>
    </source>
</evidence>
<dbReference type="InterPro" id="IPR006683">
    <property type="entry name" value="Thioestr_dom"/>
</dbReference>
<dbReference type="InterPro" id="IPR029069">
    <property type="entry name" value="HotDog_dom_sf"/>
</dbReference>
<name>A0ABX1TIA2_9GAMM</name>
<evidence type="ECO:0000313" key="10">
    <source>
        <dbReference type="Proteomes" id="UP000760480"/>
    </source>
</evidence>
<evidence type="ECO:0000256" key="1">
    <source>
        <dbReference type="ARBA" id="ARBA00022801"/>
    </source>
</evidence>
<evidence type="ECO:0000256" key="7">
    <source>
        <dbReference type="ARBA" id="ARBA00048062"/>
    </source>
</evidence>
<proteinExistence type="inferred from homology"/>
<evidence type="ECO:0000313" key="9">
    <source>
        <dbReference type="EMBL" id="NMQ19108.1"/>
    </source>
</evidence>
<dbReference type="RefSeq" id="WP_169248368.1">
    <property type="nucleotide sequence ID" value="NZ_SPMZ01000020.1"/>
</dbReference>
<keyword evidence="1" id="KW-0378">Hydrolase</keyword>
<evidence type="ECO:0000259" key="8">
    <source>
        <dbReference type="Pfam" id="PF03061"/>
    </source>
</evidence>
<comment type="caution">
    <text evidence="9">The sequence shown here is derived from an EMBL/GenBank/DDBJ whole genome shotgun (WGS) entry which is preliminary data.</text>
</comment>
<accession>A0ABX1TIA2</accession>
<protein>
    <recommendedName>
        <fullName evidence="6">Medium/long-chain acyl-CoA thioesterase YigI</fullName>
        <ecNumber evidence="5">3.1.2.20</ecNumber>
    </recommendedName>
</protein>